<proteinExistence type="predicted"/>
<name>A0A291RJ08_9NOCA</name>
<sequence length="85" mass="8774">MIIGAEDRCCVYAQGSLGRERNVVVFETAVAGAAPNKRMEAAGDGGAGGDCYPIEVGEVTLVYAVDDHGCGVVVAQGFHHHPMIG</sequence>
<dbReference type="EMBL" id="CP023778">
    <property type="protein sequence ID" value="ATL67367.1"/>
    <property type="molecule type" value="Genomic_DNA"/>
</dbReference>
<organism evidence="1 2">
    <name type="scientific">Nocardia terpenica</name>
    <dbReference type="NCBI Taxonomy" id="455432"/>
    <lineage>
        <taxon>Bacteria</taxon>
        <taxon>Bacillati</taxon>
        <taxon>Actinomycetota</taxon>
        <taxon>Actinomycetes</taxon>
        <taxon>Mycobacteriales</taxon>
        <taxon>Nocardiaceae</taxon>
        <taxon>Nocardia</taxon>
    </lineage>
</organism>
<reference evidence="1 2" key="1">
    <citation type="submission" date="2017-10" db="EMBL/GenBank/DDBJ databases">
        <title>Comparative genomics between pathogenic Norcardia.</title>
        <authorList>
            <person name="Zeng L."/>
        </authorList>
    </citation>
    <scope>NUCLEOTIDE SEQUENCE [LARGE SCALE GENOMIC DNA]</scope>
    <source>
        <strain evidence="1 2">NC_YFY_NT001</strain>
    </source>
</reference>
<dbReference type="KEGG" id="ntp:CRH09_15345"/>
<accession>A0A291RJ08</accession>
<protein>
    <submittedName>
        <fullName evidence="1">Uncharacterized protein</fullName>
    </submittedName>
</protein>
<evidence type="ECO:0000313" key="1">
    <source>
        <dbReference type="EMBL" id="ATL67367.1"/>
    </source>
</evidence>
<dbReference type="Proteomes" id="UP000221961">
    <property type="component" value="Chromosome"/>
</dbReference>
<evidence type="ECO:0000313" key="2">
    <source>
        <dbReference type="Proteomes" id="UP000221961"/>
    </source>
</evidence>
<dbReference type="AlphaFoldDB" id="A0A291RJ08"/>
<gene>
    <name evidence="1" type="ORF">CRH09_15345</name>
</gene>